<dbReference type="EMBL" id="CAKXYY010000022">
    <property type="protein sequence ID" value="CAH2355160.1"/>
    <property type="molecule type" value="Genomic_DNA"/>
</dbReference>
<evidence type="ECO:0000256" key="5">
    <source>
        <dbReference type="ARBA" id="ARBA00022801"/>
    </source>
</evidence>
<feature type="site" description="Important for enzyme activity" evidence="9 10">
    <location>
        <position position="191"/>
    </location>
</feature>
<dbReference type="PROSITE" id="PS52048">
    <property type="entry name" value="UCH_DOMAIN"/>
    <property type="match status" value="1"/>
</dbReference>
<name>A0A9P0QUF0_9ASCO</name>
<gene>
    <name evidence="13" type="ORF">CLIB1423_22S01112</name>
</gene>
<dbReference type="GO" id="GO:0004843">
    <property type="term" value="F:cysteine-type deubiquitinase activity"/>
    <property type="evidence" value="ECO:0007669"/>
    <property type="project" value="UniProtKB-UniRule"/>
</dbReference>
<reference evidence="13" key="1">
    <citation type="submission" date="2022-03" db="EMBL/GenBank/DDBJ databases">
        <authorList>
            <person name="Legras J.-L."/>
            <person name="Devillers H."/>
            <person name="Grondin C."/>
        </authorList>
    </citation>
    <scope>NUCLEOTIDE SEQUENCE</scope>
    <source>
        <strain evidence="13">CLIB 1423</strain>
    </source>
</reference>
<dbReference type="PANTHER" id="PTHR10589">
    <property type="entry name" value="UBIQUITIN CARBOXYL-TERMINAL HYDROLASE"/>
    <property type="match status" value="1"/>
</dbReference>
<dbReference type="GO" id="GO:0006511">
    <property type="term" value="P:ubiquitin-dependent protein catabolic process"/>
    <property type="evidence" value="ECO:0007669"/>
    <property type="project" value="UniProtKB-UniRule"/>
</dbReference>
<evidence type="ECO:0000256" key="8">
    <source>
        <dbReference type="PIRSR" id="PIRSR038120-1"/>
    </source>
</evidence>
<dbReference type="EC" id="3.4.19.12" evidence="7 11"/>
<dbReference type="Proteomes" id="UP000837801">
    <property type="component" value="Unassembled WGS sequence"/>
</dbReference>
<evidence type="ECO:0000256" key="11">
    <source>
        <dbReference type="RuleBase" id="RU361215"/>
    </source>
</evidence>
<proteinExistence type="inferred from homology"/>
<dbReference type="AlphaFoldDB" id="A0A9P0QUF0"/>
<dbReference type="GO" id="GO:0005737">
    <property type="term" value="C:cytoplasm"/>
    <property type="evidence" value="ECO:0007669"/>
    <property type="project" value="TreeGrafter"/>
</dbReference>
<evidence type="ECO:0000259" key="12">
    <source>
        <dbReference type="PROSITE" id="PS52048"/>
    </source>
</evidence>
<evidence type="ECO:0000313" key="13">
    <source>
        <dbReference type="EMBL" id="CAH2355160.1"/>
    </source>
</evidence>
<evidence type="ECO:0000256" key="3">
    <source>
        <dbReference type="ARBA" id="ARBA00022670"/>
    </source>
</evidence>
<dbReference type="InterPro" id="IPR001578">
    <property type="entry name" value="Peptidase_C12_UCH"/>
</dbReference>
<feature type="site" description="Transition state stabilizer" evidence="10">
    <location>
        <position position="89"/>
    </location>
</feature>
<keyword evidence="5 7" id="KW-0378">Hydrolase</keyword>
<evidence type="ECO:0000256" key="7">
    <source>
        <dbReference type="PIRNR" id="PIRNR038120"/>
    </source>
</evidence>
<accession>A0A9P0QUF0</accession>
<dbReference type="InterPro" id="IPR036959">
    <property type="entry name" value="Peptidase_C12_UCH_sf"/>
</dbReference>
<feature type="domain" description="UCH catalytic" evidence="12">
    <location>
        <begin position="5"/>
        <end position="238"/>
    </location>
</feature>
<evidence type="ECO:0000256" key="9">
    <source>
        <dbReference type="PIRSR" id="PIRSR038120-2"/>
    </source>
</evidence>
<evidence type="ECO:0000256" key="10">
    <source>
        <dbReference type="PROSITE-ProRule" id="PRU01393"/>
    </source>
</evidence>
<dbReference type="OrthoDB" id="1924260at2759"/>
<evidence type="ECO:0000256" key="4">
    <source>
        <dbReference type="ARBA" id="ARBA00022786"/>
    </source>
</evidence>
<comment type="similarity">
    <text evidence="2 7 10 11">Belongs to the peptidase C12 family.</text>
</comment>
<comment type="catalytic activity">
    <reaction evidence="1 7 10 11">
        <text>Thiol-dependent hydrolysis of ester, thioester, amide, peptide and isopeptide bonds formed by the C-terminal Gly of ubiquitin (a 76-residue protein attached to proteins as an intracellular targeting signal).</text>
        <dbReference type="EC" id="3.4.19.12"/>
    </reaction>
</comment>
<keyword evidence="4 7" id="KW-0833">Ubl conjugation pathway</keyword>
<keyword evidence="3 7" id="KW-0645">Protease</keyword>
<protein>
    <recommendedName>
        <fullName evidence="7 11">Ubiquitin carboxyl-terminal hydrolase</fullName>
        <ecNumber evidence="7 11">3.4.19.12</ecNumber>
    </recommendedName>
</protein>
<dbReference type="PANTHER" id="PTHR10589:SF16">
    <property type="entry name" value="UBIQUITIN CARBOXYL-TERMINAL HYDROLASE ISOZYME L5"/>
    <property type="match status" value="1"/>
</dbReference>
<dbReference type="GO" id="GO:0016579">
    <property type="term" value="P:protein deubiquitination"/>
    <property type="evidence" value="ECO:0007669"/>
    <property type="project" value="InterPro"/>
</dbReference>
<keyword evidence="6 7" id="KW-0788">Thiol protease</keyword>
<evidence type="ECO:0000256" key="1">
    <source>
        <dbReference type="ARBA" id="ARBA00000707"/>
    </source>
</evidence>
<dbReference type="PRINTS" id="PR00707">
    <property type="entry name" value="UBCTHYDRLASE"/>
</dbReference>
<evidence type="ECO:0000313" key="14">
    <source>
        <dbReference type="Proteomes" id="UP000837801"/>
    </source>
</evidence>
<dbReference type="Pfam" id="PF01088">
    <property type="entry name" value="Peptidase_C12"/>
    <property type="match status" value="1"/>
</dbReference>
<organism evidence="13 14">
    <name type="scientific">[Candida] railenensis</name>
    <dbReference type="NCBI Taxonomy" id="45579"/>
    <lineage>
        <taxon>Eukaryota</taxon>
        <taxon>Fungi</taxon>
        <taxon>Dikarya</taxon>
        <taxon>Ascomycota</taxon>
        <taxon>Saccharomycotina</taxon>
        <taxon>Pichiomycetes</taxon>
        <taxon>Debaryomycetaceae</taxon>
        <taxon>Kurtzmaniella</taxon>
    </lineage>
</organism>
<evidence type="ECO:0000256" key="2">
    <source>
        <dbReference type="ARBA" id="ARBA00009326"/>
    </source>
</evidence>
<dbReference type="InterPro" id="IPR017390">
    <property type="entry name" value="Ubiquitinyl_hydrolase_UCH37"/>
</dbReference>
<evidence type="ECO:0000256" key="6">
    <source>
        <dbReference type="ARBA" id="ARBA00022807"/>
    </source>
</evidence>
<dbReference type="CDD" id="cd09617">
    <property type="entry name" value="Peptidase_C12_UCH37_BAP1"/>
    <property type="match status" value="1"/>
</dbReference>
<dbReference type="SUPFAM" id="SSF54001">
    <property type="entry name" value="Cysteine proteinases"/>
    <property type="match status" value="1"/>
</dbReference>
<feature type="active site" description="Nucleophile" evidence="8 10">
    <location>
        <position position="95"/>
    </location>
</feature>
<sequence length="318" mass="36650">MSDSGWNTIHSDAGVFTELVEKLDISDIQFDDLYSIDKESLLESSPIYGVVFLFKYSKIDREYSGNGNRPLTGEYDVDYQEHGIFFANQTIQNACATQAVLNVLLNKSDQVDLGEELGNFKSFVTGFDSELCGETISNSDLIRKVHNSFSAPSSIIDEDKQKPPRGYDDKNDGLFHFIGYLQTNGFIYELDGLKRYPIKHVPCSSDQEFCEKLPGVIRERIAKYGEEELRFSLLSITNNKLKQYEESGEYDRFNSELMKRETWKRENELRKFDYTTLMIQLLKNVGKELNDEEWAKLIENGKKTGQEKLLASYFKKKQ</sequence>
<dbReference type="PIRSF" id="PIRSF038120">
    <property type="entry name" value="Ubiquitinyl_hydrolase_UCH37"/>
    <property type="match status" value="1"/>
</dbReference>
<dbReference type="InterPro" id="IPR041507">
    <property type="entry name" value="UCH_C"/>
</dbReference>
<comment type="caution">
    <text evidence="13">The sequence shown here is derived from an EMBL/GenBank/DDBJ whole genome shotgun (WGS) entry which is preliminary data.</text>
</comment>
<dbReference type="Pfam" id="PF18031">
    <property type="entry name" value="UCH_C"/>
    <property type="match status" value="1"/>
</dbReference>
<feature type="active site" description="Proton donor" evidence="8 10">
    <location>
        <position position="176"/>
    </location>
</feature>
<dbReference type="Gene3D" id="3.40.532.10">
    <property type="entry name" value="Peptidase C12, ubiquitin carboxyl-terminal hydrolase"/>
    <property type="match status" value="1"/>
</dbReference>
<keyword evidence="14" id="KW-1185">Reference proteome</keyword>
<dbReference type="InterPro" id="IPR038765">
    <property type="entry name" value="Papain-like_cys_pep_sf"/>
</dbReference>